<dbReference type="PANTHER" id="PTHR31558">
    <property type="entry name" value="CW14 PROTEIN"/>
    <property type="match status" value="1"/>
</dbReference>
<dbReference type="PANTHER" id="PTHR31558:SF3">
    <property type="entry name" value="CW14 PROTEIN"/>
    <property type="match status" value="1"/>
</dbReference>
<dbReference type="InterPro" id="IPR009769">
    <property type="entry name" value="EDR2_C"/>
</dbReference>
<keyword evidence="1" id="KW-0812">Transmembrane</keyword>
<dbReference type="Pfam" id="PF07059">
    <property type="entry name" value="EDR2_C"/>
    <property type="match status" value="1"/>
</dbReference>
<dbReference type="OrthoDB" id="435906at2759"/>
<feature type="domain" description="Protein ENHANCED DISEASE RESISTANCE 2 C-terminal" evidence="2">
    <location>
        <begin position="172"/>
        <end position="435"/>
    </location>
</feature>
<comment type="caution">
    <text evidence="3">The sequence shown here is derived from an EMBL/GenBank/DDBJ whole genome shotgun (WGS) entry which is preliminary data.</text>
</comment>
<sequence length="446" mass="49771">MSSGSRWRVWSSLTGFLRSAFIRLPPVVPLVLLSVSVILDLLSFIAALSLSNKVASEDWRQNVSRVPGLLRLAGYSSLISIALLRLRAWWEDVRVEVNGVIIKPGRLGLTSSARDTRGRGDQLNEKELTADDYELCRQRYKYTPWPPPEVLGWAPFGTVPFGPQEAPKACYWTQGDATCFKVRQKGYAKTGLKLPSKYPIYECIGVDVVRSDMVLRKAAQLSVFQKVTQGEDSEGSEMPSFWTRDHGLSELHWDKEIGIPRFLLVNCQLPFAAPPLFGSPDPNDAGMSILTYFVINPKVLQEYRDGNLEKITAIKLFQRLLHTGVSKKGHSALKIIAMVENAGDLGLPGIINRYNGKPALLTKSLQLHSNVDGEGEVAEIDFDIRQWCYLARKSFHSFYGLLKDCVAHVGLVMEGEDDSELPEQLLACFRIAYLDIEQAKLIDAAS</sequence>
<evidence type="ECO:0000259" key="2">
    <source>
        <dbReference type="Pfam" id="PF07059"/>
    </source>
</evidence>
<protein>
    <submittedName>
        <fullName evidence="3">Putative ATP-dependent RNA helicase ddx43</fullName>
    </submittedName>
</protein>
<keyword evidence="3" id="KW-0347">Helicase</keyword>
<name>A0A7J6M109_PERCH</name>
<dbReference type="EMBL" id="JAAPAO010000267">
    <property type="protein sequence ID" value="KAF4665222.1"/>
    <property type="molecule type" value="Genomic_DNA"/>
</dbReference>
<organism evidence="3 4">
    <name type="scientific">Perkinsus chesapeaki</name>
    <name type="common">Clam parasite</name>
    <name type="synonym">Perkinsus andrewsi</name>
    <dbReference type="NCBI Taxonomy" id="330153"/>
    <lineage>
        <taxon>Eukaryota</taxon>
        <taxon>Sar</taxon>
        <taxon>Alveolata</taxon>
        <taxon>Perkinsozoa</taxon>
        <taxon>Perkinsea</taxon>
        <taxon>Perkinsida</taxon>
        <taxon>Perkinsidae</taxon>
        <taxon>Perkinsus</taxon>
    </lineage>
</organism>
<evidence type="ECO:0000313" key="3">
    <source>
        <dbReference type="EMBL" id="KAF4665222.1"/>
    </source>
</evidence>
<keyword evidence="4" id="KW-1185">Reference proteome</keyword>
<evidence type="ECO:0000256" key="1">
    <source>
        <dbReference type="SAM" id="Phobius"/>
    </source>
</evidence>
<evidence type="ECO:0000313" key="4">
    <source>
        <dbReference type="Proteomes" id="UP000591131"/>
    </source>
</evidence>
<proteinExistence type="predicted"/>
<accession>A0A7J6M109</accession>
<gene>
    <name evidence="3" type="primary">DDX43_2</name>
    <name evidence="3" type="ORF">FOL47_004702</name>
</gene>
<reference evidence="3 4" key="1">
    <citation type="submission" date="2020-04" db="EMBL/GenBank/DDBJ databases">
        <title>Perkinsus chesapeaki whole genome sequence.</title>
        <authorList>
            <person name="Bogema D.R."/>
        </authorList>
    </citation>
    <scope>NUCLEOTIDE SEQUENCE [LARGE SCALE GENOMIC DNA]</scope>
    <source>
        <strain evidence="3">ATCC PRA-425</strain>
    </source>
</reference>
<keyword evidence="1" id="KW-1133">Transmembrane helix</keyword>
<feature type="transmembrane region" description="Helical" evidence="1">
    <location>
        <begin position="27"/>
        <end position="48"/>
    </location>
</feature>
<keyword evidence="3" id="KW-0067">ATP-binding</keyword>
<keyword evidence="1" id="KW-0472">Membrane</keyword>
<keyword evidence="3" id="KW-0378">Hydrolase</keyword>
<dbReference type="AlphaFoldDB" id="A0A7J6M109"/>
<keyword evidence="3" id="KW-0547">Nucleotide-binding</keyword>
<dbReference type="Proteomes" id="UP000591131">
    <property type="component" value="Unassembled WGS sequence"/>
</dbReference>
<dbReference type="GO" id="GO:0004386">
    <property type="term" value="F:helicase activity"/>
    <property type="evidence" value="ECO:0007669"/>
    <property type="project" value="UniProtKB-KW"/>
</dbReference>